<organism evidence="2 3">
    <name type="scientific">Belliella calami</name>
    <dbReference type="NCBI Taxonomy" id="2923436"/>
    <lineage>
        <taxon>Bacteria</taxon>
        <taxon>Pseudomonadati</taxon>
        <taxon>Bacteroidota</taxon>
        <taxon>Cytophagia</taxon>
        <taxon>Cytophagales</taxon>
        <taxon>Cyclobacteriaceae</taxon>
        <taxon>Belliella</taxon>
    </lineage>
</organism>
<dbReference type="Proteomes" id="UP001165488">
    <property type="component" value="Unassembled WGS sequence"/>
</dbReference>
<accession>A0ABS9UIK6</accession>
<feature type="domain" description="Streptomycin biosynthesis protein StrF" evidence="1">
    <location>
        <begin position="4"/>
        <end position="186"/>
    </location>
</feature>
<proteinExistence type="predicted"/>
<gene>
    <name evidence="2" type="ORF">MM236_00570</name>
</gene>
<dbReference type="InterPro" id="IPR029044">
    <property type="entry name" value="Nucleotide-diphossugar_trans"/>
</dbReference>
<evidence type="ECO:0000259" key="1">
    <source>
        <dbReference type="Pfam" id="PF13712"/>
    </source>
</evidence>
<dbReference type="EMBL" id="JAKZGS010000001">
    <property type="protein sequence ID" value="MCH7396452.1"/>
    <property type="molecule type" value="Genomic_DNA"/>
</dbReference>
<evidence type="ECO:0000313" key="3">
    <source>
        <dbReference type="Proteomes" id="UP001165488"/>
    </source>
</evidence>
<keyword evidence="3" id="KW-1185">Reference proteome</keyword>
<name>A0ABS9UIK6_9BACT</name>
<protein>
    <submittedName>
        <fullName evidence="2">Glycosyltransferase family protein</fullName>
    </submittedName>
</protein>
<comment type="caution">
    <text evidence="2">The sequence shown here is derived from an EMBL/GenBank/DDBJ whole genome shotgun (WGS) entry which is preliminary data.</text>
</comment>
<sequence length="296" mass="34100">MISIIVCSVRKDQLEQFQSNVSETIGVPFELISIDNTIDPKSITQVYNEGAKLAKFETLCFVHEDVAFKTKNWGQNLVNFFNSNQKAGLVGIAGCAYKPKMPTGWGCQGLEGLLIKINLIQHYKHKNQKPTLHFLNGGNDLHARVACIDGVFMATRKKVVEEIPFDNDLKGFHGYDIDFSIRVNARYEAYVAFDILLEHFSEGSFDQYWFENIIYIHDKLRGSLPLNPLNLTKKQMVTCEKRSFRFMAKFCSTRLPISTAVKILKMSVLKEYDYFTYLKMYYSLTKAYIKKRKVSF</sequence>
<dbReference type="RefSeq" id="WP_241272973.1">
    <property type="nucleotide sequence ID" value="NZ_JAKZGS010000001.1"/>
</dbReference>
<dbReference type="Gene3D" id="3.90.550.10">
    <property type="entry name" value="Spore Coat Polysaccharide Biosynthesis Protein SpsA, Chain A"/>
    <property type="match status" value="1"/>
</dbReference>
<dbReference type="SUPFAM" id="SSF53448">
    <property type="entry name" value="Nucleotide-diphospho-sugar transferases"/>
    <property type="match status" value="1"/>
</dbReference>
<dbReference type="Pfam" id="PF13712">
    <property type="entry name" value="Glyco_tranf_2_5"/>
    <property type="match status" value="1"/>
</dbReference>
<reference evidence="2" key="1">
    <citation type="submission" date="2022-03" db="EMBL/GenBank/DDBJ databases">
        <title>De novo assembled genomes of Belliella spp. (Cyclobacteriaceae) strains.</title>
        <authorList>
            <person name="Szabo A."/>
            <person name="Korponai K."/>
            <person name="Felfoldi T."/>
        </authorList>
    </citation>
    <scope>NUCLEOTIDE SEQUENCE</scope>
    <source>
        <strain evidence="2">DSM 107340</strain>
    </source>
</reference>
<dbReference type="InterPro" id="IPR059123">
    <property type="entry name" value="StrF_dom"/>
</dbReference>
<evidence type="ECO:0000313" key="2">
    <source>
        <dbReference type="EMBL" id="MCH7396452.1"/>
    </source>
</evidence>